<evidence type="ECO:0000256" key="1">
    <source>
        <dbReference type="SAM" id="SignalP"/>
    </source>
</evidence>
<name>A0ABZ2M9P0_9BACT</name>
<keyword evidence="3" id="KW-1185">Reference proteome</keyword>
<accession>A0ABZ2M9P0</accession>
<proteinExistence type="predicted"/>
<feature type="signal peptide" evidence="1">
    <location>
        <begin position="1"/>
        <end position="21"/>
    </location>
</feature>
<dbReference type="RefSeq" id="WP_394828848.1">
    <property type="nucleotide sequence ID" value="NZ_CP089984.1"/>
</dbReference>
<gene>
    <name evidence="2" type="ORF">LZC94_18555</name>
</gene>
<dbReference type="Proteomes" id="UP001370348">
    <property type="component" value="Chromosome"/>
</dbReference>
<dbReference type="EMBL" id="CP089984">
    <property type="protein sequence ID" value="WXB19224.1"/>
    <property type="molecule type" value="Genomic_DNA"/>
</dbReference>
<dbReference type="PROSITE" id="PS51257">
    <property type="entry name" value="PROKAR_LIPOPROTEIN"/>
    <property type="match status" value="1"/>
</dbReference>
<keyword evidence="1" id="KW-0732">Signal</keyword>
<evidence type="ECO:0000313" key="3">
    <source>
        <dbReference type="Proteomes" id="UP001370348"/>
    </source>
</evidence>
<sequence length="137" mass="14121">MRRTATWAAVAASVVGLVVVAACGTDPSGVESCRRIEEARCRKAPECPDTAGIDLNRPVPNGSGTGDKVESCILWYRDACLHGLTVGDPGAVQVDACIDAIRGGDCNTVAHPENTAACSWLGPTVDPQRDAGSDGAK</sequence>
<evidence type="ECO:0000313" key="2">
    <source>
        <dbReference type="EMBL" id="WXB19224.1"/>
    </source>
</evidence>
<feature type="chain" id="PRO_5047353587" description="Lipoprotein" evidence="1">
    <location>
        <begin position="22"/>
        <end position="137"/>
    </location>
</feature>
<organism evidence="2 3">
    <name type="scientific">Pendulispora albinea</name>
    <dbReference type="NCBI Taxonomy" id="2741071"/>
    <lineage>
        <taxon>Bacteria</taxon>
        <taxon>Pseudomonadati</taxon>
        <taxon>Myxococcota</taxon>
        <taxon>Myxococcia</taxon>
        <taxon>Myxococcales</taxon>
        <taxon>Sorangiineae</taxon>
        <taxon>Pendulisporaceae</taxon>
        <taxon>Pendulispora</taxon>
    </lineage>
</organism>
<reference evidence="2 3" key="1">
    <citation type="submission" date="2021-12" db="EMBL/GenBank/DDBJ databases">
        <title>Discovery of the Pendulisporaceae a myxobacterial family with distinct sporulation behavior and unique specialized metabolism.</title>
        <authorList>
            <person name="Garcia R."/>
            <person name="Popoff A."/>
            <person name="Bader C.D."/>
            <person name="Loehr J."/>
            <person name="Walesch S."/>
            <person name="Walt C."/>
            <person name="Boldt J."/>
            <person name="Bunk B."/>
            <person name="Haeckl F.J.F.P.J."/>
            <person name="Gunesch A.P."/>
            <person name="Birkelbach J."/>
            <person name="Nuebel U."/>
            <person name="Pietschmann T."/>
            <person name="Bach T."/>
            <person name="Mueller R."/>
        </authorList>
    </citation>
    <scope>NUCLEOTIDE SEQUENCE [LARGE SCALE GENOMIC DNA]</scope>
    <source>
        <strain evidence="2 3">MSr11954</strain>
    </source>
</reference>
<protein>
    <recommendedName>
        <fullName evidence="4">Lipoprotein</fullName>
    </recommendedName>
</protein>
<evidence type="ECO:0008006" key="4">
    <source>
        <dbReference type="Google" id="ProtNLM"/>
    </source>
</evidence>